<accession>A0A9Q9JDN6</accession>
<proteinExistence type="predicted"/>
<dbReference type="RefSeq" id="WP_260990535.1">
    <property type="nucleotide sequence ID" value="NZ_CP104450.1"/>
</dbReference>
<organism evidence="2 3">
    <name type="scientific">Raoultella ornithinolytica</name>
    <name type="common">Klebsiella ornithinolytica</name>
    <dbReference type="NCBI Taxonomy" id="54291"/>
    <lineage>
        <taxon>Bacteria</taxon>
        <taxon>Pseudomonadati</taxon>
        <taxon>Pseudomonadota</taxon>
        <taxon>Gammaproteobacteria</taxon>
        <taxon>Enterobacterales</taxon>
        <taxon>Enterobacteriaceae</taxon>
        <taxon>Klebsiella/Raoultella group</taxon>
        <taxon>Raoultella</taxon>
    </lineage>
</organism>
<feature type="domain" description="DUF7740" evidence="1">
    <location>
        <begin position="24"/>
        <end position="86"/>
    </location>
</feature>
<evidence type="ECO:0000259" key="1">
    <source>
        <dbReference type="Pfam" id="PF24886"/>
    </source>
</evidence>
<sequence>MSTKHQIQELKKRIDPAVLEAAADEYSDMLITLCLCMKMAGPTRANIGACAIALKKRLVTCHSQNAINEILTSWDPVGAFLSLRREANEAAASHGDPTDVFV</sequence>
<name>A0A9Q9JDN6_RAOOR</name>
<dbReference type="InterPro" id="IPR056642">
    <property type="entry name" value="DUF7740"/>
</dbReference>
<evidence type="ECO:0000313" key="2">
    <source>
        <dbReference type="EMBL" id="UXE39449.1"/>
    </source>
</evidence>
<gene>
    <name evidence="2" type="ORF">N2J37_06775</name>
</gene>
<dbReference type="Pfam" id="PF24886">
    <property type="entry name" value="DUF7740"/>
    <property type="match status" value="1"/>
</dbReference>
<dbReference type="AlphaFoldDB" id="A0A9Q9JDN6"/>
<reference evidence="2" key="1">
    <citation type="submission" date="2022-09" db="EMBL/GenBank/DDBJ databases">
        <title>Multidrug resistance Raoultella ornithinolytica Strain MQB_Silv_108.</title>
        <authorList>
            <person name="Quintela-Baluja M."/>
        </authorList>
    </citation>
    <scope>NUCLEOTIDE SEQUENCE</scope>
    <source>
        <strain evidence="2">MQB_Silv_108</strain>
    </source>
</reference>
<evidence type="ECO:0000313" key="3">
    <source>
        <dbReference type="Proteomes" id="UP001064206"/>
    </source>
</evidence>
<dbReference type="EMBL" id="CP104450">
    <property type="protein sequence ID" value="UXE39449.1"/>
    <property type="molecule type" value="Genomic_DNA"/>
</dbReference>
<dbReference type="Proteomes" id="UP001064206">
    <property type="component" value="Chromosome"/>
</dbReference>
<protein>
    <recommendedName>
        <fullName evidence="1">DUF7740 domain-containing protein</fullName>
    </recommendedName>
</protein>